<keyword evidence="3" id="KW-0325">Glycoprotein</keyword>
<dbReference type="InterPro" id="IPR036179">
    <property type="entry name" value="Ig-like_dom_sf"/>
</dbReference>
<dbReference type="Pfam" id="PF13927">
    <property type="entry name" value="Ig_3"/>
    <property type="match status" value="1"/>
</dbReference>
<dbReference type="CDD" id="cd00096">
    <property type="entry name" value="Ig"/>
    <property type="match status" value="1"/>
</dbReference>
<organism evidence="8 9">
    <name type="scientific">Amphiprion ocellaris</name>
    <name type="common">Clown anemonefish</name>
    <dbReference type="NCBI Taxonomy" id="80972"/>
    <lineage>
        <taxon>Eukaryota</taxon>
        <taxon>Metazoa</taxon>
        <taxon>Chordata</taxon>
        <taxon>Craniata</taxon>
        <taxon>Vertebrata</taxon>
        <taxon>Euteleostomi</taxon>
        <taxon>Actinopterygii</taxon>
        <taxon>Neopterygii</taxon>
        <taxon>Teleostei</taxon>
        <taxon>Neoteleostei</taxon>
        <taxon>Acanthomorphata</taxon>
        <taxon>Ovalentaria</taxon>
        <taxon>Pomacentridae</taxon>
        <taxon>Amphiprion</taxon>
    </lineage>
</organism>
<keyword evidence="4" id="KW-0393">Immunoglobulin domain</keyword>
<evidence type="ECO:0000313" key="8">
    <source>
        <dbReference type="Ensembl" id="ENSAOCP00000036485.1"/>
    </source>
</evidence>
<reference evidence="8 9" key="1">
    <citation type="submission" date="2022-01" db="EMBL/GenBank/DDBJ databases">
        <title>A chromosome-scale genome assembly of the false clownfish, Amphiprion ocellaris.</title>
        <authorList>
            <person name="Ryu T."/>
        </authorList>
    </citation>
    <scope>NUCLEOTIDE SEQUENCE [LARGE SCALE GENOMIC DNA]</scope>
</reference>
<dbReference type="Gene3D" id="2.60.40.10">
    <property type="entry name" value="Immunoglobulins"/>
    <property type="match status" value="2"/>
</dbReference>
<dbReference type="SUPFAM" id="SSF48726">
    <property type="entry name" value="Immunoglobulin"/>
    <property type="match status" value="2"/>
</dbReference>
<sequence>MFASVFVVILGLFYCSKESSQSFLGRPQLYGPSEALAKKAVEFECEVLDYPEDELILLQLFKVGDHNWLLGESTSLDGEVAVIPMIIKTSHEGYLECVASAQNNSEITPTVSHPHYLKVVEPVEGAEIIHSGPVELYEGNPLKLRCELSAGTHVSYKWLLNGQPVSQSPVRYVADDRLMIYRTSSGDSGSYVCVATNTFNKTRVFSSNSSKVVFTVKDLVSNPSITFTVLKEDSQNYSAVVTCESTRGTPPITFSLYNRTELVSNMTTDDRQATFKVPLVLDRHLGWLQCQANNSDRIAYSDWLPLEVVPVGGPVTMHYDFDLGENYAIVSLRFYCKVKKGSHPRYQWFLNKTLLQDRGSFYYVANEPPKQSILLLSVGRSSTGTYRCEVSDSFDNTTAISSKKHYLDKDVLNRLPILLVAVVFGCFTTLILLVSICCCIGVMFRRRQYGEKSLLNLEMERMTVAYEGDLDLSMYNEDPDVVNTARGDEFDQVRLDGFIIGYKQPVKLLCLCPPQTSEASLDEWLHIEEEKTTLEDEHV</sequence>
<feature type="transmembrane region" description="Helical" evidence="5">
    <location>
        <begin position="417"/>
        <end position="444"/>
    </location>
</feature>
<keyword evidence="5" id="KW-1133">Transmembrane helix</keyword>
<keyword evidence="1 6" id="KW-0732">Signal</keyword>
<keyword evidence="5" id="KW-0472">Membrane</keyword>
<accession>A0AAQ5XAR9</accession>
<evidence type="ECO:0000313" key="9">
    <source>
        <dbReference type="Proteomes" id="UP001501940"/>
    </source>
</evidence>
<evidence type="ECO:0000256" key="2">
    <source>
        <dbReference type="ARBA" id="ARBA00023157"/>
    </source>
</evidence>
<dbReference type="GeneTree" id="ENSGT00530000069282"/>
<dbReference type="Pfam" id="PF17736">
    <property type="entry name" value="Ig_C17orf99"/>
    <property type="match status" value="1"/>
</dbReference>
<dbReference type="GeneID" id="111581966"/>
<feature type="domain" description="Ig-like" evidence="7">
    <location>
        <begin position="314"/>
        <end position="401"/>
    </location>
</feature>
<feature type="chain" id="PRO_5043803738" description="Ig-like domain-containing protein" evidence="6">
    <location>
        <begin position="20"/>
        <end position="539"/>
    </location>
</feature>
<evidence type="ECO:0000256" key="1">
    <source>
        <dbReference type="ARBA" id="ARBA00022729"/>
    </source>
</evidence>
<feature type="signal peptide" evidence="6">
    <location>
        <begin position="1"/>
        <end position="19"/>
    </location>
</feature>
<protein>
    <recommendedName>
        <fullName evidence="7">Ig-like domain-containing protein</fullName>
    </recommendedName>
</protein>
<evidence type="ECO:0000256" key="6">
    <source>
        <dbReference type="SAM" id="SignalP"/>
    </source>
</evidence>
<dbReference type="InterPro" id="IPR003598">
    <property type="entry name" value="Ig_sub2"/>
</dbReference>
<dbReference type="Proteomes" id="UP001501940">
    <property type="component" value="Chromosome 4"/>
</dbReference>
<dbReference type="SMART" id="SM00408">
    <property type="entry name" value="IGc2"/>
    <property type="match status" value="2"/>
</dbReference>
<dbReference type="PANTHER" id="PTHR44337:SF20">
    <property type="entry name" value="CARCINOEMBRYONIC ANTIGEN-RELATED CELL ADHESION MOLECULE 5-RELATED"/>
    <property type="match status" value="1"/>
</dbReference>
<dbReference type="InterPro" id="IPR052598">
    <property type="entry name" value="IgSF_CEA-related"/>
</dbReference>
<reference evidence="8" key="2">
    <citation type="submission" date="2025-08" db="UniProtKB">
        <authorList>
            <consortium name="Ensembl"/>
        </authorList>
    </citation>
    <scope>IDENTIFICATION</scope>
</reference>
<evidence type="ECO:0000256" key="3">
    <source>
        <dbReference type="ARBA" id="ARBA00023180"/>
    </source>
</evidence>
<dbReference type="InterPro" id="IPR013783">
    <property type="entry name" value="Ig-like_fold"/>
</dbReference>
<dbReference type="AlphaFoldDB" id="A0AAQ5XAR9"/>
<reference evidence="8" key="3">
    <citation type="submission" date="2025-09" db="UniProtKB">
        <authorList>
            <consortium name="Ensembl"/>
        </authorList>
    </citation>
    <scope>IDENTIFICATION</scope>
</reference>
<feature type="domain" description="Ig-like" evidence="7">
    <location>
        <begin position="114"/>
        <end position="206"/>
    </location>
</feature>
<evidence type="ECO:0000256" key="4">
    <source>
        <dbReference type="ARBA" id="ARBA00023319"/>
    </source>
</evidence>
<dbReference type="PANTHER" id="PTHR44337">
    <property type="entry name" value="CARCINOEMBRYONIC ANTIGEN-RELATED CELL ADHESION MOLECULE 8"/>
    <property type="match status" value="1"/>
</dbReference>
<keyword evidence="5" id="KW-0812">Transmembrane</keyword>
<evidence type="ECO:0000259" key="7">
    <source>
        <dbReference type="PROSITE" id="PS50835"/>
    </source>
</evidence>
<proteinExistence type="predicted"/>
<dbReference type="RefSeq" id="XP_035813203.2">
    <property type="nucleotide sequence ID" value="XM_035957310.2"/>
</dbReference>
<evidence type="ECO:0000256" key="5">
    <source>
        <dbReference type="SAM" id="Phobius"/>
    </source>
</evidence>
<dbReference type="InterPro" id="IPR040878">
    <property type="entry name" value="IL-40-like_Ig"/>
</dbReference>
<keyword evidence="2" id="KW-1015">Disulfide bond</keyword>
<dbReference type="InterPro" id="IPR003599">
    <property type="entry name" value="Ig_sub"/>
</dbReference>
<keyword evidence="9" id="KW-1185">Reference proteome</keyword>
<name>A0AAQ5XAR9_AMPOC</name>
<dbReference type="Ensembl" id="ENSAOCT00000060692.1">
    <property type="protein sequence ID" value="ENSAOCP00000036485.1"/>
    <property type="gene ID" value="ENSAOCG00000032607.1"/>
</dbReference>
<dbReference type="PROSITE" id="PS50835">
    <property type="entry name" value="IG_LIKE"/>
    <property type="match status" value="2"/>
</dbReference>
<dbReference type="InterPro" id="IPR007110">
    <property type="entry name" value="Ig-like_dom"/>
</dbReference>
<dbReference type="SMART" id="SM00409">
    <property type="entry name" value="IG"/>
    <property type="match status" value="2"/>
</dbReference>